<sequence length="63" mass="6559">MSRVEVDREICIGMGMCEGISAAFRVGDSGTVDIGDTASLDPLVLRRAVAACPTGALRFADDV</sequence>
<gene>
    <name evidence="1" type="ORF">A5642_20860</name>
    <name evidence="2" type="ORF">EUA03_15845</name>
</gene>
<dbReference type="AlphaFoldDB" id="A0A1A0MNW7"/>
<dbReference type="EMBL" id="SDLO01000011">
    <property type="protein sequence ID" value="TDK88286.1"/>
    <property type="molecule type" value="Genomic_DNA"/>
</dbReference>
<dbReference type="SUPFAM" id="SSF54862">
    <property type="entry name" value="4Fe-4S ferredoxins"/>
    <property type="match status" value="1"/>
</dbReference>
<evidence type="ECO:0000313" key="2">
    <source>
        <dbReference type="EMBL" id="TDK88286.1"/>
    </source>
</evidence>
<evidence type="ECO:0000313" key="3">
    <source>
        <dbReference type="Proteomes" id="UP000093962"/>
    </source>
</evidence>
<dbReference type="OrthoDB" id="9803319at2"/>
<organism evidence="1 3">
    <name type="scientific">Mycolicibacterium mucogenicum</name>
    <name type="common">Mycobacterium mucogenicum</name>
    <dbReference type="NCBI Taxonomy" id="56689"/>
    <lineage>
        <taxon>Bacteria</taxon>
        <taxon>Bacillati</taxon>
        <taxon>Actinomycetota</taxon>
        <taxon>Actinomycetes</taxon>
        <taxon>Mycobacteriales</taxon>
        <taxon>Mycobacteriaceae</taxon>
        <taxon>Mycolicibacterium</taxon>
    </lineage>
</organism>
<dbReference type="Proteomes" id="UP000093962">
    <property type="component" value="Unassembled WGS sequence"/>
</dbReference>
<name>A0A1A0MNW7_MYCMU</name>
<evidence type="ECO:0000313" key="4">
    <source>
        <dbReference type="Proteomes" id="UP000294929"/>
    </source>
</evidence>
<dbReference type="EMBL" id="LZSF01000130">
    <property type="protein sequence ID" value="OBA87174.1"/>
    <property type="molecule type" value="Genomic_DNA"/>
</dbReference>
<dbReference type="Proteomes" id="UP000294929">
    <property type="component" value="Unassembled WGS sequence"/>
</dbReference>
<evidence type="ECO:0000313" key="1">
    <source>
        <dbReference type="EMBL" id="OBA87174.1"/>
    </source>
</evidence>
<accession>A0A1A0MNW7</accession>
<reference evidence="2 4" key="2">
    <citation type="submission" date="2019-01" db="EMBL/GenBank/DDBJ databases">
        <title>High-quality-draft genome sequences of five non-tuberculosis mycobacteriaceae isolated from a nosocomial environment.</title>
        <authorList>
            <person name="Tiago I."/>
            <person name="Alarico S."/>
            <person name="Pereira S.G."/>
            <person name="Coelho C."/>
            <person name="Maranha A."/>
            <person name="Empadinhas N."/>
        </authorList>
    </citation>
    <scope>NUCLEOTIDE SEQUENCE [LARGE SCALE GENOMIC DNA]</scope>
    <source>
        <strain evidence="2 4">24AIII</strain>
    </source>
</reference>
<comment type="caution">
    <text evidence="1">The sequence shown here is derived from an EMBL/GenBank/DDBJ whole genome shotgun (WGS) entry which is preliminary data.</text>
</comment>
<protein>
    <submittedName>
        <fullName evidence="2">Ferredoxin</fullName>
    </submittedName>
</protein>
<dbReference type="Pfam" id="PF13459">
    <property type="entry name" value="Fer4_15"/>
    <property type="match status" value="1"/>
</dbReference>
<dbReference type="Gene3D" id="3.30.70.20">
    <property type="match status" value="1"/>
</dbReference>
<proteinExistence type="predicted"/>
<reference evidence="1 3" key="1">
    <citation type="submission" date="2016-06" db="EMBL/GenBank/DDBJ databases">
        <authorList>
            <person name="Kjaerup R.B."/>
            <person name="Dalgaard T.S."/>
            <person name="Juul-Madsen H.R."/>
        </authorList>
    </citation>
    <scope>NUCLEOTIDE SEQUENCE [LARGE SCALE GENOMIC DNA]</scope>
    <source>
        <strain evidence="1 3">1199456.5</strain>
    </source>
</reference>
<dbReference type="RefSeq" id="WP_061005693.1">
    <property type="nucleotide sequence ID" value="NZ_LSKA01000429.1"/>
</dbReference>